<dbReference type="Proteomes" id="UP000277212">
    <property type="component" value="Unassembled WGS sequence"/>
</dbReference>
<evidence type="ECO:0000259" key="1">
    <source>
        <dbReference type="Pfam" id="PF01965"/>
    </source>
</evidence>
<dbReference type="Gene3D" id="3.40.50.880">
    <property type="match status" value="1"/>
</dbReference>
<dbReference type="OrthoDB" id="543156at2759"/>
<feature type="domain" description="DJ-1/PfpI" evidence="1">
    <location>
        <begin position="55"/>
        <end position="186"/>
    </location>
</feature>
<dbReference type="InterPro" id="IPR002818">
    <property type="entry name" value="DJ-1/PfpI"/>
</dbReference>
<gene>
    <name evidence="2" type="ORF">CDV36_003756</name>
</gene>
<name>A0A3M2SGC0_9HYPO</name>
<dbReference type="InterPro" id="IPR052158">
    <property type="entry name" value="INH-QAR"/>
</dbReference>
<comment type="caution">
    <text evidence="2">The sequence shown here is derived from an EMBL/GenBank/DDBJ whole genome shotgun (WGS) entry which is preliminary data.</text>
</comment>
<accession>A0A3M2SGC0</accession>
<dbReference type="AlphaFoldDB" id="A0A3M2SGC0"/>
<keyword evidence="3" id="KW-1185">Reference proteome</keyword>
<protein>
    <recommendedName>
        <fullName evidence="1">DJ-1/PfpI domain-containing protein</fullName>
    </recommendedName>
</protein>
<dbReference type="PANTHER" id="PTHR43130:SF7">
    <property type="entry name" value="DJ-1_PFPI DOMAIN-CONTAINING PROTEIN"/>
    <property type="match status" value="1"/>
</dbReference>
<proteinExistence type="predicted"/>
<dbReference type="EMBL" id="NKUJ01000045">
    <property type="protein sequence ID" value="RMJ16617.1"/>
    <property type="molecule type" value="Genomic_DNA"/>
</dbReference>
<dbReference type="InterPro" id="IPR029062">
    <property type="entry name" value="Class_I_gatase-like"/>
</dbReference>
<dbReference type="CDD" id="cd03139">
    <property type="entry name" value="GATase1_PfpI_2"/>
    <property type="match status" value="1"/>
</dbReference>
<sequence length="235" mass="25631">MAPVHIGALLFDYQAIDVIGPIDLLNSCNKKYMSALQPLTGAKEETVSHAPEFIFHHIGVDKEPVHLLSSDITIVPSATVDECPDLDILIIGGPDPVNFKLHPKHADFLRKHVAAGKLLFTNCTGAAVAASTGVLDGKNATINNLAFKLMKQVYPNVNWSINKKWVVDGNIWTGGGAVAGMDMISYWIKENYGLDILSQASSMLDFEPRDIDGVLNVLPKRYDESGNQLPTHVFP</sequence>
<reference evidence="2 3" key="1">
    <citation type="submission" date="2017-06" db="EMBL/GenBank/DDBJ databases">
        <title>Comparative genomic analysis of Ambrosia Fusariam Clade fungi.</title>
        <authorList>
            <person name="Stajich J.E."/>
            <person name="Carrillo J."/>
            <person name="Kijimoto T."/>
            <person name="Eskalen A."/>
            <person name="O'Donnell K."/>
            <person name="Kasson M."/>
        </authorList>
    </citation>
    <scope>NUCLEOTIDE SEQUENCE [LARGE SCALE GENOMIC DNA]</scope>
    <source>
        <strain evidence="2">UCR3666</strain>
    </source>
</reference>
<evidence type="ECO:0000313" key="2">
    <source>
        <dbReference type="EMBL" id="RMJ16617.1"/>
    </source>
</evidence>
<dbReference type="PANTHER" id="PTHR43130">
    <property type="entry name" value="ARAC-FAMILY TRANSCRIPTIONAL REGULATOR"/>
    <property type="match status" value="1"/>
</dbReference>
<organism evidence="2 3">
    <name type="scientific">Fusarium kuroshium</name>
    <dbReference type="NCBI Taxonomy" id="2010991"/>
    <lineage>
        <taxon>Eukaryota</taxon>
        <taxon>Fungi</taxon>
        <taxon>Dikarya</taxon>
        <taxon>Ascomycota</taxon>
        <taxon>Pezizomycotina</taxon>
        <taxon>Sordariomycetes</taxon>
        <taxon>Hypocreomycetidae</taxon>
        <taxon>Hypocreales</taxon>
        <taxon>Nectriaceae</taxon>
        <taxon>Fusarium</taxon>
        <taxon>Fusarium solani species complex</taxon>
    </lineage>
</organism>
<evidence type="ECO:0000313" key="3">
    <source>
        <dbReference type="Proteomes" id="UP000277212"/>
    </source>
</evidence>
<dbReference type="SUPFAM" id="SSF52317">
    <property type="entry name" value="Class I glutamine amidotransferase-like"/>
    <property type="match status" value="1"/>
</dbReference>
<dbReference type="Pfam" id="PF01965">
    <property type="entry name" value="DJ-1_PfpI"/>
    <property type="match status" value="1"/>
</dbReference>